<comment type="caution">
    <text evidence="1">The sequence shown here is derived from an EMBL/GenBank/DDBJ whole genome shotgun (WGS) entry which is preliminary data.</text>
</comment>
<organism evidence="1 2">
    <name type="scientific">Danaus plexippus plexippus</name>
    <dbReference type="NCBI Taxonomy" id="278856"/>
    <lineage>
        <taxon>Eukaryota</taxon>
        <taxon>Metazoa</taxon>
        <taxon>Ecdysozoa</taxon>
        <taxon>Arthropoda</taxon>
        <taxon>Hexapoda</taxon>
        <taxon>Insecta</taxon>
        <taxon>Pterygota</taxon>
        <taxon>Neoptera</taxon>
        <taxon>Endopterygota</taxon>
        <taxon>Lepidoptera</taxon>
        <taxon>Glossata</taxon>
        <taxon>Ditrysia</taxon>
        <taxon>Papilionoidea</taxon>
        <taxon>Nymphalidae</taxon>
        <taxon>Danainae</taxon>
        <taxon>Danaini</taxon>
        <taxon>Danaina</taxon>
        <taxon>Danaus</taxon>
        <taxon>Danaus</taxon>
    </lineage>
</organism>
<dbReference type="Proteomes" id="UP000007151">
    <property type="component" value="Unassembled WGS sequence"/>
</dbReference>
<gene>
    <name evidence="1" type="ORF">KGM_208179B</name>
</gene>
<accession>A0A212FNA3</accession>
<dbReference type="InParanoid" id="A0A212FNA3"/>
<sequence>VLFEEVSVKKRQSEVIIQQLDALKKPTIAEKKK</sequence>
<dbReference type="EMBL" id="AGBW02006509">
    <property type="protein sequence ID" value="OWR55215.1"/>
    <property type="molecule type" value="Genomic_DNA"/>
</dbReference>
<name>A0A212FNA3_DANPL</name>
<evidence type="ECO:0000313" key="2">
    <source>
        <dbReference type="Proteomes" id="UP000007151"/>
    </source>
</evidence>
<proteinExistence type="predicted"/>
<evidence type="ECO:0000313" key="1">
    <source>
        <dbReference type="EMBL" id="OWR55215.1"/>
    </source>
</evidence>
<keyword evidence="2" id="KW-1185">Reference proteome</keyword>
<dbReference type="KEGG" id="dpl:KGM_208179B"/>
<reference evidence="1 2" key="1">
    <citation type="journal article" date="2011" name="Cell">
        <title>The monarch butterfly genome yields insights into long-distance migration.</title>
        <authorList>
            <person name="Zhan S."/>
            <person name="Merlin C."/>
            <person name="Boore J.L."/>
            <person name="Reppert S.M."/>
        </authorList>
    </citation>
    <scope>NUCLEOTIDE SEQUENCE [LARGE SCALE GENOMIC DNA]</scope>
    <source>
        <strain evidence="1">F-2</strain>
    </source>
</reference>
<feature type="non-terminal residue" evidence="1">
    <location>
        <position position="1"/>
    </location>
</feature>
<dbReference type="AlphaFoldDB" id="A0A212FNA3"/>
<protein>
    <submittedName>
        <fullName evidence="1">Uncharacterized protein</fullName>
    </submittedName>
</protein>